<proteinExistence type="predicted"/>
<gene>
    <name evidence="2" type="ORF">Csa_3G175590</name>
</gene>
<sequence>MASPWRIPLLLKLLFFSLLLIFSTVSTTNNVVQPLFHKPRIRKIGVDKKTNDGKAGVVPRVIKPTSEDFPWGGGYIHPHLSNP</sequence>
<feature type="chain" id="PRO_5001972812" description="Transmembrane protein" evidence="1">
    <location>
        <begin position="28"/>
        <end position="83"/>
    </location>
</feature>
<evidence type="ECO:0008006" key="4">
    <source>
        <dbReference type="Google" id="ProtNLM"/>
    </source>
</evidence>
<evidence type="ECO:0000313" key="2">
    <source>
        <dbReference type="EMBL" id="KGN57258.1"/>
    </source>
</evidence>
<dbReference type="Proteomes" id="UP000029981">
    <property type="component" value="Chromosome 3"/>
</dbReference>
<reference evidence="2 3" key="4">
    <citation type="journal article" date="2011" name="BMC Genomics">
        <title>RNA-Seq improves annotation of protein-coding genes in the cucumber genome.</title>
        <authorList>
            <person name="Li Z."/>
            <person name="Zhang Z."/>
            <person name="Yan P."/>
            <person name="Huang S."/>
            <person name="Fei Z."/>
            <person name="Lin K."/>
        </authorList>
    </citation>
    <scope>NUCLEOTIDE SEQUENCE [LARGE SCALE GENOMIC DNA]</scope>
    <source>
        <strain evidence="3">cv. 9930</strain>
    </source>
</reference>
<evidence type="ECO:0000313" key="3">
    <source>
        <dbReference type="Proteomes" id="UP000029981"/>
    </source>
</evidence>
<protein>
    <recommendedName>
        <fullName evidence="4">Transmembrane protein</fullName>
    </recommendedName>
</protein>
<organism evidence="2 3">
    <name type="scientific">Cucumis sativus</name>
    <name type="common">Cucumber</name>
    <dbReference type="NCBI Taxonomy" id="3659"/>
    <lineage>
        <taxon>Eukaryota</taxon>
        <taxon>Viridiplantae</taxon>
        <taxon>Streptophyta</taxon>
        <taxon>Embryophyta</taxon>
        <taxon>Tracheophyta</taxon>
        <taxon>Spermatophyta</taxon>
        <taxon>Magnoliopsida</taxon>
        <taxon>eudicotyledons</taxon>
        <taxon>Gunneridae</taxon>
        <taxon>Pentapetalae</taxon>
        <taxon>rosids</taxon>
        <taxon>fabids</taxon>
        <taxon>Cucurbitales</taxon>
        <taxon>Cucurbitaceae</taxon>
        <taxon>Benincaseae</taxon>
        <taxon>Cucumis</taxon>
    </lineage>
</organism>
<dbReference type="EMBL" id="CM002924">
    <property type="protein sequence ID" value="KGN57258.1"/>
    <property type="molecule type" value="Genomic_DNA"/>
</dbReference>
<accession>A0A0A0L653</accession>
<reference evidence="2 3" key="3">
    <citation type="journal article" date="2010" name="BMC Genomics">
        <title>Transcriptome sequencing and comparative analysis of cucumber flowers with different sex types.</title>
        <authorList>
            <person name="Guo S."/>
            <person name="Zheng Y."/>
            <person name="Joung J.G."/>
            <person name="Liu S."/>
            <person name="Zhang Z."/>
            <person name="Crasta O.R."/>
            <person name="Sobral B.W."/>
            <person name="Xu Y."/>
            <person name="Huang S."/>
            <person name="Fei Z."/>
        </authorList>
    </citation>
    <scope>NUCLEOTIDE SEQUENCE [LARGE SCALE GENOMIC DNA]</scope>
    <source>
        <strain evidence="3">cv. 9930</strain>
    </source>
</reference>
<keyword evidence="3" id="KW-1185">Reference proteome</keyword>
<reference evidence="2 3" key="2">
    <citation type="journal article" date="2009" name="PLoS ONE">
        <title>An integrated genetic and cytogenetic map of the cucumber genome.</title>
        <authorList>
            <person name="Ren Y."/>
            <person name="Zhang Z."/>
            <person name="Liu J."/>
            <person name="Staub J.E."/>
            <person name="Han Y."/>
            <person name="Cheng Z."/>
            <person name="Li X."/>
            <person name="Lu J."/>
            <person name="Miao H."/>
            <person name="Kang H."/>
            <person name="Xie B."/>
            <person name="Gu X."/>
            <person name="Wang X."/>
            <person name="Du Y."/>
            <person name="Jin W."/>
            <person name="Huang S."/>
        </authorList>
    </citation>
    <scope>NUCLEOTIDE SEQUENCE [LARGE SCALE GENOMIC DNA]</scope>
    <source>
        <strain evidence="3">cv. 9930</strain>
    </source>
</reference>
<name>A0A0A0L653_CUCSA</name>
<evidence type="ECO:0000256" key="1">
    <source>
        <dbReference type="SAM" id="SignalP"/>
    </source>
</evidence>
<dbReference type="Gramene" id="KGN57258">
    <property type="protein sequence ID" value="KGN57258"/>
    <property type="gene ID" value="Csa_3G175590"/>
</dbReference>
<reference evidence="2 3" key="1">
    <citation type="journal article" date="2009" name="Nat. Genet.">
        <title>The genome of the cucumber, Cucumis sativus L.</title>
        <authorList>
            <person name="Huang S."/>
            <person name="Li R."/>
            <person name="Zhang Z."/>
            <person name="Li L."/>
            <person name="Gu X."/>
            <person name="Fan W."/>
            <person name="Lucas W.J."/>
            <person name="Wang X."/>
            <person name="Xie B."/>
            <person name="Ni P."/>
            <person name="Ren Y."/>
            <person name="Zhu H."/>
            <person name="Li J."/>
            <person name="Lin K."/>
            <person name="Jin W."/>
            <person name="Fei Z."/>
            <person name="Li G."/>
            <person name="Staub J."/>
            <person name="Kilian A."/>
            <person name="van der Vossen E.A."/>
            <person name="Wu Y."/>
            <person name="Guo J."/>
            <person name="He J."/>
            <person name="Jia Z."/>
            <person name="Ren Y."/>
            <person name="Tian G."/>
            <person name="Lu Y."/>
            <person name="Ruan J."/>
            <person name="Qian W."/>
            <person name="Wang M."/>
            <person name="Huang Q."/>
            <person name="Li B."/>
            <person name="Xuan Z."/>
            <person name="Cao J."/>
            <person name="Asan"/>
            <person name="Wu Z."/>
            <person name="Zhang J."/>
            <person name="Cai Q."/>
            <person name="Bai Y."/>
            <person name="Zhao B."/>
            <person name="Han Y."/>
            <person name="Li Y."/>
            <person name="Li X."/>
            <person name="Wang S."/>
            <person name="Shi Q."/>
            <person name="Liu S."/>
            <person name="Cho W.K."/>
            <person name="Kim J.Y."/>
            <person name="Xu Y."/>
            <person name="Heller-Uszynska K."/>
            <person name="Miao H."/>
            <person name="Cheng Z."/>
            <person name="Zhang S."/>
            <person name="Wu J."/>
            <person name="Yang Y."/>
            <person name="Kang H."/>
            <person name="Li M."/>
            <person name="Liang H."/>
            <person name="Ren X."/>
            <person name="Shi Z."/>
            <person name="Wen M."/>
            <person name="Jian M."/>
            <person name="Yang H."/>
            <person name="Zhang G."/>
            <person name="Yang Z."/>
            <person name="Chen R."/>
            <person name="Liu S."/>
            <person name="Li J."/>
            <person name="Ma L."/>
            <person name="Liu H."/>
            <person name="Zhou Y."/>
            <person name="Zhao J."/>
            <person name="Fang X."/>
            <person name="Li G."/>
            <person name="Fang L."/>
            <person name="Li Y."/>
            <person name="Liu D."/>
            <person name="Zheng H."/>
            <person name="Zhang Y."/>
            <person name="Qin N."/>
            <person name="Li Z."/>
            <person name="Yang G."/>
            <person name="Yang S."/>
            <person name="Bolund L."/>
            <person name="Kristiansen K."/>
            <person name="Zheng H."/>
            <person name="Li S."/>
            <person name="Zhang X."/>
            <person name="Yang H."/>
            <person name="Wang J."/>
            <person name="Sun R."/>
            <person name="Zhang B."/>
            <person name="Jiang S."/>
            <person name="Wang J."/>
            <person name="Du Y."/>
            <person name="Li S."/>
        </authorList>
    </citation>
    <scope>NUCLEOTIDE SEQUENCE [LARGE SCALE GENOMIC DNA]</scope>
    <source>
        <strain evidence="3">cv. 9930</strain>
    </source>
</reference>
<dbReference type="AlphaFoldDB" id="A0A0A0L653"/>
<keyword evidence="1" id="KW-0732">Signal</keyword>
<feature type="signal peptide" evidence="1">
    <location>
        <begin position="1"/>
        <end position="27"/>
    </location>
</feature>